<evidence type="ECO:0000256" key="1">
    <source>
        <dbReference type="SAM" id="MobiDB-lite"/>
    </source>
</evidence>
<sequence length="557" mass="61170">LRRRTGPPRRDSAPASDWPDAASDNHPATAARFRRAMPDANHRCTGLPARRASAPDRQCCHRERSRRAVYAAGAWLALRSERRAQLRFKHSGVEFLADQHQPGFADFVGLPGAIKVLVEACADALNQQAHRLARDGGKALDAQDAVLHNRLSQRVEQQRFIRLGQVDRDRVKRIMVVIVSVIAFMVIVMGLAAINVQLGLGTQAQQHADRQLALAGLDDFHRRRQLFGHLGTHGSQCSGIEHVSLVENDQVSTRQLIREQLVQRRFVVQVRVQLALGIDLIRERRERAGQHRRAVDHGDHGVDGAGVADFRPLKGLDQRLGQRQPRGFDQDVVEVAATGNQLLHHREEFFLNGAAQAAVGQFVHPAKGFFLGATDGALLEDVAVDAQLAEFVDDDRDTPALGIVEHVPQQGGFARAEKAVAGAAAACDRIPFLAPAPIKQAAANLKCARLRSDRRRVNRRCASIAGAVDCTTTGRADAAVTGRIKRPVDGLIDGVRPPWSPTHLVTGALHRVKRETGARRPSGAQVRCCPRNGKRAKRQIHCVGDDMGRWRLQALTQ</sequence>
<feature type="region of interest" description="Disordered" evidence="1">
    <location>
        <begin position="1"/>
        <end position="26"/>
    </location>
</feature>
<gene>
    <name evidence="3" type="ORF">Tci_697736</name>
</gene>
<accession>A0A699L998</accession>
<name>A0A699L998_TANCI</name>
<feature type="non-terminal residue" evidence="3">
    <location>
        <position position="1"/>
    </location>
</feature>
<protein>
    <submittedName>
        <fullName evidence="3">Uncharacterized protein</fullName>
    </submittedName>
</protein>
<keyword evidence="2" id="KW-0812">Transmembrane</keyword>
<proteinExistence type="predicted"/>
<comment type="caution">
    <text evidence="3">The sequence shown here is derived from an EMBL/GenBank/DDBJ whole genome shotgun (WGS) entry which is preliminary data.</text>
</comment>
<organism evidence="3">
    <name type="scientific">Tanacetum cinerariifolium</name>
    <name type="common">Dalmatian daisy</name>
    <name type="synonym">Chrysanthemum cinerariifolium</name>
    <dbReference type="NCBI Taxonomy" id="118510"/>
    <lineage>
        <taxon>Eukaryota</taxon>
        <taxon>Viridiplantae</taxon>
        <taxon>Streptophyta</taxon>
        <taxon>Embryophyta</taxon>
        <taxon>Tracheophyta</taxon>
        <taxon>Spermatophyta</taxon>
        <taxon>Magnoliopsida</taxon>
        <taxon>eudicotyledons</taxon>
        <taxon>Gunneridae</taxon>
        <taxon>Pentapetalae</taxon>
        <taxon>asterids</taxon>
        <taxon>campanulids</taxon>
        <taxon>Asterales</taxon>
        <taxon>Asteraceae</taxon>
        <taxon>Asteroideae</taxon>
        <taxon>Anthemideae</taxon>
        <taxon>Anthemidinae</taxon>
        <taxon>Tanacetum</taxon>
    </lineage>
</organism>
<evidence type="ECO:0000313" key="3">
    <source>
        <dbReference type="EMBL" id="GFB25765.1"/>
    </source>
</evidence>
<feature type="compositionally biased region" description="Low complexity" evidence="1">
    <location>
        <begin position="13"/>
        <end position="24"/>
    </location>
</feature>
<dbReference type="EMBL" id="BKCJ010586886">
    <property type="protein sequence ID" value="GFB25765.1"/>
    <property type="molecule type" value="Genomic_DNA"/>
</dbReference>
<feature type="transmembrane region" description="Helical" evidence="2">
    <location>
        <begin position="174"/>
        <end position="194"/>
    </location>
</feature>
<evidence type="ECO:0000256" key="2">
    <source>
        <dbReference type="SAM" id="Phobius"/>
    </source>
</evidence>
<keyword evidence="2" id="KW-1133">Transmembrane helix</keyword>
<reference evidence="3" key="1">
    <citation type="journal article" date="2019" name="Sci. Rep.">
        <title>Draft genome of Tanacetum cinerariifolium, the natural source of mosquito coil.</title>
        <authorList>
            <person name="Yamashiro T."/>
            <person name="Shiraishi A."/>
            <person name="Satake H."/>
            <person name="Nakayama K."/>
        </authorList>
    </citation>
    <scope>NUCLEOTIDE SEQUENCE</scope>
</reference>
<dbReference type="AlphaFoldDB" id="A0A699L998"/>
<keyword evidence="2" id="KW-0472">Membrane</keyword>